<dbReference type="GO" id="GO:0016255">
    <property type="term" value="P:attachment of GPI anchor to protein"/>
    <property type="evidence" value="ECO:0007669"/>
    <property type="project" value="EnsemblFungi"/>
</dbReference>
<dbReference type="Proteomes" id="UP000241107">
    <property type="component" value="Unassembled WGS sequence"/>
</dbReference>
<feature type="transmembrane region" description="Helical" evidence="1">
    <location>
        <begin position="428"/>
        <end position="445"/>
    </location>
</feature>
<organism evidence="2 3">
    <name type="scientific">Candidozyma pseudohaemuli</name>
    <dbReference type="NCBI Taxonomy" id="418784"/>
    <lineage>
        <taxon>Eukaryota</taxon>
        <taxon>Fungi</taxon>
        <taxon>Dikarya</taxon>
        <taxon>Ascomycota</taxon>
        <taxon>Saccharomycotina</taxon>
        <taxon>Pichiomycetes</taxon>
        <taxon>Metschnikowiaceae</taxon>
        <taxon>Candidozyma</taxon>
    </lineage>
</organism>
<gene>
    <name evidence="2" type="ORF">C7M61_001183</name>
</gene>
<dbReference type="EMBL" id="PYFQ01000001">
    <property type="protein sequence ID" value="PSK41500.1"/>
    <property type="molecule type" value="Genomic_DNA"/>
</dbReference>
<sequence>MALAESFLRRVHKLGIIPKVVKVLPIISFCFAIASVAWLLVLPQDGQFRNTYISENALMPGQVTSYFRESEWNIVRGYRTETKKWNYEESAKSNPMLESWLTDLGLKVASFEDEKTNSSTLYAVMHAPRGDNTEAVVLVTPYITSTNEDNIGGFAIAPALARYFGRMSIWSKNVIFVFPKDGHASLRSWVEAYHTSLDLTAGSVEAAIVLEYPKDSDNFDHMQLFYEGLNGQLPNLDLINTITTIARNENMHVGIQGTPGEELTRRDYWSRLRTLIRGILNLAISGLHKSSLGCEAFSGWQIQAVTIRAVGTGGPDITQFGRIADSTFRAVNNLLEKFHQSFFFYLLLSPTHFVSIGTYLPSSVLLAVSFALSALCCLANGVTGSQYLIGMGSLLMTFTTIELVCLILAFTLPYLVETSSDAYGQSQWIILAAIVSTAFLSLKLISRRVVPLRLSKVATYSLLAFSLYFIAMLITTLLIVHFALAFTIGLCSLPLTFIQPQVTAQIRDKSSVIKTQVRIIACLVASSPVTAIVLLGYFYNGEKEAGVVGLTQRLLTLWKELQCWTWFVVALGWLPAWISIAIAYTFGTFEDEIKSKENLKTE</sequence>
<keyword evidence="1" id="KW-0472">Membrane</keyword>
<dbReference type="PANTHER" id="PTHR13304">
    <property type="entry name" value="GLYCOSYLPHOSPHATIDYLINOSITOL ANCHOR ATTACHMENT 1 PROTEIN"/>
    <property type="match status" value="1"/>
</dbReference>
<keyword evidence="1" id="KW-1133">Transmembrane helix</keyword>
<keyword evidence="1" id="KW-0812">Transmembrane</keyword>
<evidence type="ECO:0000256" key="1">
    <source>
        <dbReference type="SAM" id="Phobius"/>
    </source>
</evidence>
<feature type="transmembrane region" description="Helical" evidence="1">
    <location>
        <begin position="20"/>
        <end position="42"/>
    </location>
</feature>
<dbReference type="PIRSF" id="PIRSF036762">
    <property type="entry name" value="GAA1"/>
    <property type="match status" value="1"/>
</dbReference>
<dbReference type="STRING" id="418784.A0A2P7YZW0"/>
<accession>A0A2P7YZW0</accession>
<feature type="transmembrane region" description="Helical" evidence="1">
    <location>
        <begin position="480"/>
        <end position="498"/>
    </location>
</feature>
<keyword evidence="3" id="KW-1185">Reference proteome</keyword>
<proteinExistence type="predicted"/>
<dbReference type="PANTHER" id="PTHR13304:SF0">
    <property type="entry name" value="GLYCOSYLPHOSPHATIDYLINOSITOL ANCHOR ATTACHMENT 1 PROTEIN"/>
    <property type="match status" value="1"/>
</dbReference>
<feature type="transmembrane region" description="Helical" evidence="1">
    <location>
        <begin position="457"/>
        <end position="474"/>
    </location>
</feature>
<dbReference type="AlphaFoldDB" id="A0A2P7YZW0"/>
<evidence type="ECO:0008006" key="4">
    <source>
        <dbReference type="Google" id="ProtNLM"/>
    </source>
</evidence>
<dbReference type="Pfam" id="PF04114">
    <property type="entry name" value="Gaa1"/>
    <property type="match status" value="1"/>
</dbReference>
<feature type="transmembrane region" description="Helical" evidence="1">
    <location>
        <begin position="519"/>
        <end position="539"/>
    </location>
</feature>
<comment type="caution">
    <text evidence="2">The sequence shown here is derived from an EMBL/GenBank/DDBJ whole genome shotgun (WGS) entry which is preliminary data.</text>
</comment>
<dbReference type="RefSeq" id="XP_024716199.1">
    <property type="nucleotide sequence ID" value="XM_024856600.1"/>
</dbReference>
<protein>
    <recommendedName>
        <fullName evidence="4">GPI transamidase component GAA1</fullName>
    </recommendedName>
</protein>
<dbReference type="VEuPathDB" id="FungiDB:C7M61_001183"/>
<dbReference type="OrthoDB" id="445301at2759"/>
<name>A0A2P7YZW0_9ASCO</name>
<feature type="transmembrane region" description="Helical" evidence="1">
    <location>
        <begin position="394"/>
        <end position="416"/>
    </location>
</feature>
<dbReference type="GeneID" id="36564574"/>
<evidence type="ECO:0000313" key="2">
    <source>
        <dbReference type="EMBL" id="PSK41500.1"/>
    </source>
</evidence>
<reference evidence="2 3" key="1">
    <citation type="submission" date="2018-03" db="EMBL/GenBank/DDBJ databases">
        <title>Candida pseudohaemulonii genome assembly and annotation.</title>
        <authorList>
            <person name="Munoz J.F."/>
            <person name="Gade L.G."/>
            <person name="Chow N.A."/>
            <person name="Litvintseva A.P."/>
            <person name="Loparev V.N."/>
            <person name="Cuomo C.A."/>
        </authorList>
    </citation>
    <scope>NUCLEOTIDE SEQUENCE [LARGE SCALE GENOMIC DNA]</scope>
    <source>
        <strain evidence="2 3">B12108</strain>
    </source>
</reference>
<feature type="transmembrane region" description="Helical" evidence="1">
    <location>
        <begin position="564"/>
        <end position="586"/>
    </location>
</feature>
<evidence type="ECO:0000313" key="3">
    <source>
        <dbReference type="Proteomes" id="UP000241107"/>
    </source>
</evidence>
<dbReference type="GO" id="GO:0042765">
    <property type="term" value="C:GPI-anchor transamidase complex"/>
    <property type="evidence" value="ECO:0007669"/>
    <property type="project" value="EnsemblFungi"/>
</dbReference>
<dbReference type="InterPro" id="IPR007246">
    <property type="entry name" value="Gaa1"/>
</dbReference>